<dbReference type="GO" id="GO:0005829">
    <property type="term" value="C:cytosol"/>
    <property type="evidence" value="ECO:0007669"/>
    <property type="project" value="TreeGrafter"/>
</dbReference>
<dbReference type="GO" id="GO:0002098">
    <property type="term" value="P:tRNA wobble uridine modification"/>
    <property type="evidence" value="ECO:0007669"/>
    <property type="project" value="TreeGrafter"/>
</dbReference>
<organism evidence="2 3">
    <name type="scientific">Limnofasciculus baicalensis BBK-W-15</name>
    <dbReference type="NCBI Taxonomy" id="2699891"/>
    <lineage>
        <taxon>Bacteria</taxon>
        <taxon>Bacillati</taxon>
        <taxon>Cyanobacteriota</taxon>
        <taxon>Cyanophyceae</taxon>
        <taxon>Coleofasciculales</taxon>
        <taxon>Coleofasciculaceae</taxon>
        <taxon>Limnofasciculus</taxon>
        <taxon>Limnofasciculus baicalensis</taxon>
    </lineage>
</organism>
<feature type="non-terminal residue" evidence="2">
    <location>
        <position position="1"/>
    </location>
</feature>
<sequence>LIKGGESQIFTIEPSLIKGGESQIFTIEPSLIKEGKSQIFTAAAINQGIDELENAILAGVHGGNIKAADLDLAINQRQAAALTRAKLSLQQVQETISERLPLDFWSIDLRGAIQALGEITGEEVTESVLDRIFSRFCIGK</sequence>
<dbReference type="PANTHER" id="PTHR42714">
    <property type="entry name" value="TRNA MODIFICATION GTPASE GTPBP3"/>
    <property type="match status" value="1"/>
</dbReference>
<dbReference type="InterPro" id="IPR027368">
    <property type="entry name" value="MnmE_dom2"/>
</dbReference>
<protein>
    <recommendedName>
        <fullName evidence="1">MnmE helical domain-containing protein</fullName>
    </recommendedName>
</protein>
<gene>
    <name evidence="2" type="ORF">NJ959_19665</name>
</gene>
<keyword evidence="3" id="KW-1185">Reference proteome</keyword>
<dbReference type="Proteomes" id="UP001204953">
    <property type="component" value="Unassembled WGS sequence"/>
</dbReference>
<evidence type="ECO:0000313" key="2">
    <source>
        <dbReference type="EMBL" id="MCP2730651.1"/>
    </source>
</evidence>
<dbReference type="EMBL" id="JAMZMM010000225">
    <property type="protein sequence ID" value="MCP2730651.1"/>
    <property type="molecule type" value="Genomic_DNA"/>
</dbReference>
<dbReference type="Gene3D" id="1.20.120.430">
    <property type="entry name" value="tRNA modification GTPase MnmE domain 2"/>
    <property type="match status" value="1"/>
</dbReference>
<proteinExistence type="predicted"/>
<dbReference type="AlphaFoldDB" id="A0AAE3KP88"/>
<reference evidence="2" key="1">
    <citation type="submission" date="2022-06" db="EMBL/GenBank/DDBJ databases">
        <title>New cyanobacteria of genus Symplocastrum in benthos of Lake Baikal.</title>
        <authorList>
            <person name="Sorokovikova E."/>
            <person name="Tikhonova I."/>
            <person name="Krasnopeev A."/>
            <person name="Evseev P."/>
            <person name="Gladkikh A."/>
            <person name="Belykh O."/>
        </authorList>
    </citation>
    <scope>NUCLEOTIDE SEQUENCE</scope>
    <source>
        <strain evidence="2">BBK-W-15</strain>
    </source>
</reference>
<dbReference type="PANTHER" id="PTHR42714:SF2">
    <property type="entry name" value="TRNA MODIFICATION GTPASE GTPBP3, MITOCHONDRIAL"/>
    <property type="match status" value="1"/>
</dbReference>
<name>A0AAE3KP88_9CYAN</name>
<evidence type="ECO:0000259" key="1">
    <source>
        <dbReference type="Pfam" id="PF12631"/>
    </source>
</evidence>
<feature type="domain" description="MnmE helical" evidence="1">
    <location>
        <begin position="33"/>
        <end position="137"/>
    </location>
</feature>
<comment type="caution">
    <text evidence="2">The sequence shown here is derived from an EMBL/GenBank/DDBJ whole genome shotgun (WGS) entry which is preliminary data.</text>
</comment>
<dbReference type="InterPro" id="IPR025867">
    <property type="entry name" value="MnmE_helical"/>
</dbReference>
<dbReference type="Pfam" id="PF12631">
    <property type="entry name" value="MnmE_helical"/>
    <property type="match status" value="1"/>
</dbReference>
<accession>A0AAE3KP88</accession>
<dbReference type="GO" id="GO:0030488">
    <property type="term" value="P:tRNA methylation"/>
    <property type="evidence" value="ECO:0007669"/>
    <property type="project" value="TreeGrafter"/>
</dbReference>
<dbReference type="SUPFAM" id="SSF116878">
    <property type="entry name" value="TrmE connector domain"/>
    <property type="match status" value="1"/>
</dbReference>
<evidence type="ECO:0000313" key="3">
    <source>
        <dbReference type="Proteomes" id="UP001204953"/>
    </source>
</evidence>